<gene>
    <name evidence="5" type="ORF">A3C17_04055</name>
</gene>
<accession>A0A1F7TWX0</accession>
<evidence type="ECO:0008006" key="7">
    <source>
        <dbReference type="Google" id="ProtNLM"/>
    </source>
</evidence>
<dbReference type="Gene3D" id="3.40.50.1170">
    <property type="entry name" value="L-asparaginase, N-terminal domain"/>
    <property type="match status" value="1"/>
</dbReference>
<dbReference type="FunFam" id="3.40.50.1170:FF:000001">
    <property type="entry name" value="L-asparaginase 2"/>
    <property type="match status" value="1"/>
</dbReference>
<dbReference type="PROSITE" id="PS51732">
    <property type="entry name" value="ASN_GLN_ASE_3"/>
    <property type="match status" value="1"/>
</dbReference>
<dbReference type="SMART" id="SM00870">
    <property type="entry name" value="Asparaginase"/>
    <property type="match status" value="1"/>
</dbReference>
<evidence type="ECO:0000313" key="6">
    <source>
        <dbReference type="Proteomes" id="UP000177097"/>
    </source>
</evidence>
<proteinExistence type="inferred from homology"/>
<feature type="domain" description="Asparaginase/glutaminase C-terminal" evidence="4">
    <location>
        <begin position="216"/>
        <end position="333"/>
    </location>
</feature>
<dbReference type="SFLD" id="SFLDS00057">
    <property type="entry name" value="Glutaminase/Asparaginase"/>
    <property type="match status" value="1"/>
</dbReference>
<dbReference type="InterPro" id="IPR040919">
    <property type="entry name" value="Asparaginase_C"/>
</dbReference>
<dbReference type="EMBL" id="MGDX01000029">
    <property type="protein sequence ID" value="OGL70513.1"/>
    <property type="molecule type" value="Genomic_DNA"/>
</dbReference>
<dbReference type="InterPro" id="IPR041725">
    <property type="entry name" value="L-asparaginase_I"/>
</dbReference>
<dbReference type="PIRSF" id="PIRSF001220">
    <property type="entry name" value="L-ASNase_gatD"/>
    <property type="match status" value="1"/>
</dbReference>
<dbReference type="InterPro" id="IPR036152">
    <property type="entry name" value="Asp/glu_Ase-like_sf"/>
</dbReference>
<dbReference type="PANTHER" id="PTHR11707">
    <property type="entry name" value="L-ASPARAGINASE"/>
    <property type="match status" value="1"/>
</dbReference>
<dbReference type="CDD" id="cd08963">
    <property type="entry name" value="L-asparaginase_I"/>
    <property type="match status" value="1"/>
</dbReference>
<evidence type="ECO:0000259" key="4">
    <source>
        <dbReference type="Pfam" id="PF17763"/>
    </source>
</evidence>
<dbReference type="SUPFAM" id="SSF53774">
    <property type="entry name" value="Glutaminase/Asparaginase"/>
    <property type="match status" value="1"/>
</dbReference>
<dbReference type="PANTHER" id="PTHR11707:SF28">
    <property type="entry name" value="60 KDA LYSOPHOSPHOLIPASE"/>
    <property type="match status" value="1"/>
</dbReference>
<reference evidence="5 6" key="1">
    <citation type="journal article" date="2016" name="Nat. Commun.">
        <title>Thousands of microbial genomes shed light on interconnected biogeochemical processes in an aquifer system.</title>
        <authorList>
            <person name="Anantharaman K."/>
            <person name="Brown C.T."/>
            <person name="Hug L.A."/>
            <person name="Sharon I."/>
            <person name="Castelle C.J."/>
            <person name="Probst A.J."/>
            <person name="Thomas B.C."/>
            <person name="Singh A."/>
            <person name="Wilkins M.J."/>
            <person name="Karaoz U."/>
            <person name="Brodie E.L."/>
            <person name="Williams K.H."/>
            <person name="Hubbard S.S."/>
            <person name="Banfield J.F."/>
        </authorList>
    </citation>
    <scope>NUCLEOTIDE SEQUENCE [LARGE SCALE GENOMIC DNA]</scope>
</reference>
<name>A0A1F7TWX0_9BACT</name>
<evidence type="ECO:0000256" key="1">
    <source>
        <dbReference type="ARBA" id="ARBA00010518"/>
    </source>
</evidence>
<dbReference type="Proteomes" id="UP000177097">
    <property type="component" value="Unassembled WGS sequence"/>
</dbReference>
<dbReference type="InterPro" id="IPR037152">
    <property type="entry name" value="L-asparaginase_N_sf"/>
</dbReference>
<organism evidence="5 6">
    <name type="scientific">Candidatus Uhrbacteria bacterium RIFCSPHIGHO2_02_FULL_53_13</name>
    <dbReference type="NCBI Taxonomy" id="1802389"/>
    <lineage>
        <taxon>Bacteria</taxon>
        <taxon>Candidatus Uhriibacteriota</taxon>
    </lineage>
</organism>
<dbReference type="STRING" id="1802389.A3C17_04055"/>
<dbReference type="AlphaFoldDB" id="A0A1F7TWX0"/>
<comment type="similarity">
    <text evidence="1">Belongs to the asparaginase 1 family.</text>
</comment>
<evidence type="ECO:0000313" key="5">
    <source>
        <dbReference type="EMBL" id="OGL70513.1"/>
    </source>
</evidence>
<sequence length="351" mass="37882">MPEKKKVLVIGYGGTIVMIVDEARKAIVPAKNLEEIMKKLPTLNEVADVSMDFLSNEDSTNVGPNDWTRIALYIRDKHDEYDAFVITHGTNTLAYTASALTLALGTGIKKPVVLTGSQLPLSVYGNDARFNFENAIKTAAKASASGINEVMIVFSDTILRGCRSVKVSESSFRAFASPAFPQIGSITSTGIHFSPDARHGDDNIPFEISPHFHPNIVSLDLTPGQSPALVEELVKSGKCKGVILKSHGAGSVPTIGEYSFLPFIEKTVRHYKIPVIVSTKFLGGNAYKEVNDECAVLAIQAGAIPGGDLTDVMTEVKLMWILAQGAFDEQQIRGRILDNVVGEISPIAHSK</sequence>
<feature type="active site" description="O-isoaspartyl threonine intermediate" evidence="2">
    <location>
        <position position="15"/>
    </location>
</feature>
<evidence type="ECO:0000256" key="2">
    <source>
        <dbReference type="PIRSR" id="PIRSR001220-1"/>
    </source>
</evidence>
<dbReference type="PRINTS" id="PR00139">
    <property type="entry name" value="ASNGLNASE"/>
</dbReference>
<evidence type="ECO:0000259" key="3">
    <source>
        <dbReference type="Pfam" id="PF00710"/>
    </source>
</evidence>
<dbReference type="InterPro" id="IPR027474">
    <property type="entry name" value="L-asparaginase_N"/>
</dbReference>
<dbReference type="Pfam" id="PF00710">
    <property type="entry name" value="Asparaginase"/>
    <property type="match status" value="1"/>
</dbReference>
<dbReference type="InterPro" id="IPR027473">
    <property type="entry name" value="L-asparaginase_C"/>
</dbReference>
<dbReference type="PIRSF" id="PIRSF500176">
    <property type="entry name" value="L_ASNase"/>
    <property type="match status" value="1"/>
</dbReference>
<feature type="domain" description="L-asparaginase N-terminal" evidence="3">
    <location>
        <begin position="6"/>
        <end position="195"/>
    </location>
</feature>
<dbReference type="GO" id="GO:0004067">
    <property type="term" value="F:asparaginase activity"/>
    <property type="evidence" value="ECO:0007669"/>
    <property type="project" value="UniProtKB-UniRule"/>
</dbReference>
<dbReference type="Gene3D" id="3.40.50.40">
    <property type="match status" value="1"/>
</dbReference>
<dbReference type="Pfam" id="PF17763">
    <property type="entry name" value="Asparaginase_C"/>
    <property type="match status" value="1"/>
</dbReference>
<dbReference type="InterPro" id="IPR006034">
    <property type="entry name" value="Asparaginase/glutaminase-like"/>
</dbReference>
<protein>
    <recommendedName>
        <fullName evidence="7">Asparaginase</fullName>
    </recommendedName>
</protein>
<comment type="caution">
    <text evidence="5">The sequence shown here is derived from an EMBL/GenBank/DDBJ whole genome shotgun (WGS) entry which is preliminary data.</text>
</comment>